<feature type="compositionally biased region" description="Low complexity" evidence="2">
    <location>
        <begin position="811"/>
        <end position="846"/>
    </location>
</feature>
<dbReference type="RefSeq" id="XP_007774013.1">
    <property type="nucleotide sequence ID" value="XM_007775823.1"/>
</dbReference>
<gene>
    <name evidence="3" type="ORF">CONPUDRAFT_77044</name>
</gene>
<evidence type="ECO:0000256" key="2">
    <source>
        <dbReference type="SAM" id="MobiDB-lite"/>
    </source>
</evidence>
<feature type="compositionally biased region" description="Basic and acidic residues" evidence="2">
    <location>
        <begin position="211"/>
        <end position="220"/>
    </location>
</feature>
<comment type="caution">
    <text evidence="3">The sequence shown here is derived from an EMBL/GenBank/DDBJ whole genome shotgun (WGS) entry which is preliminary data.</text>
</comment>
<accession>A0A5M3MA96</accession>
<organism evidence="3 4">
    <name type="scientific">Coniophora puteana (strain RWD-64-598)</name>
    <name type="common">Brown rot fungus</name>
    <dbReference type="NCBI Taxonomy" id="741705"/>
    <lineage>
        <taxon>Eukaryota</taxon>
        <taxon>Fungi</taxon>
        <taxon>Dikarya</taxon>
        <taxon>Basidiomycota</taxon>
        <taxon>Agaricomycotina</taxon>
        <taxon>Agaricomycetes</taxon>
        <taxon>Agaricomycetidae</taxon>
        <taxon>Boletales</taxon>
        <taxon>Coniophorineae</taxon>
        <taxon>Coniophoraceae</taxon>
        <taxon>Coniophora</taxon>
    </lineage>
</organism>
<feature type="region of interest" description="Disordered" evidence="2">
    <location>
        <begin position="878"/>
        <end position="913"/>
    </location>
</feature>
<feature type="region of interest" description="Disordered" evidence="2">
    <location>
        <begin position="592"/>
        <end position="652"/>
    </location>
</feature>
<keyword evidence="4" id="KW-1185">Reference proteome</keyword>
<feature type="region of interest" description="Disordered" evidence="2">
    <location>
        <begin position="272"/>
        <end position="297"/>
    </location>
</feature>
<dbReference type="OrthoDB" id="2691730at2759"/>
<feature type="region of interest" description="Disordered" evidence="2">
    <location>
        <begin position="797"/>
        <end position="849"/>
    </location>
</feature>
<evidence type="ECO:0000256" key="1">
    <source>
        <dbReference type="SAM" id="Coils"/>
    </source>
</evidence>
<sequence>MSSAAGNQNVNNSALEHPASATRLSDLPIPVHPSAIEDTARPSQDTPADSVQPSFTPAIDRPPFTRAQSAPVNIMSPKIALPLDKDKVRITFAEPIPVTILPGMGHPSHPRRFSDLPYRRERTPVPEPARSETQLISVLWELMEQRKREEALAQATVKAEPSDEDTTLIITEADRLKIVKDLQSARPLNEPAAPQESSPLHLPFNINELSSAHEDSEDSHNNSTGSHTSSDLDNHPYPFRNGPLPPSHSSPSPVRLHAASSLHFSLLAASTPSPPAALPHAGPSQAGVSGSMPASSPLKRKSLLCRRSELALFAHYLLSFTSTGANMASGLPPNFPSPKHIYDSSVHAHAWSMSDMSQLSYYQMPTGNSRWSNPSDGYGGPSMQQHMVLLQDKCNTLEHDLAAIRNEHAVLKNEKAMLQQCYDHLADSVGLKRGHLLVDEVPNIVNHEEHLADMKKHYKVNYWMEKKFTDERKDYDNGTTPFCKYSDGKKVPRETIDVVRETLRTLWWQFASQKRLALVWTAHSFDVKEETHCAMYSKYPWLALAEDNWKVNYLGKDSFPNFKRSYLDNLENIRPKILAKMEDNPKAAEAILKDSKSTSASNEATISTKCTKGKGKEKENDPAPPPPPSPKAISDQGNLDDPNPVGVGAEEVTRQDNPVIKCEDALAIDPTDCTCISNVERDDIPENRDEEVFEPCTFPSDSPDANEEGSCELSPLPWLEKERAEREQSECAATTNACASGLPTDHAAASRQKVATPTEPGPTAAPAPSQDVEQGLLPCMLPVLKFKLSKKAIPVVASEEATNEQDSQVHTSSISTPPSASPPVTKTTRSTARKSAAATTPSKSPPQVFKSRAQAVLENPSEYTKNSRLQSRKEGFSEPISGVFDHKPEAGASGQHKEEDAAKEAFDPGDKKDGRYTLRGLSTRVFILTSFCMMHKTLCAIWWLEKEKNKGSLKKKYTAEAKKLVTEGGYGLAGQHFGLGMISGLFLLSQSHRCRCLQQNGQFKPTYYSQLHVRFCRMMHLYATKWSAYTRLLQTAASAGICVCIDQAWHVILLH</sequence>
<reference evidence="4" key="1">
    <citation type="journal article" date="2012" name="Science">
        <title>The Paleozoic origin of enzymatic lignin decomposition reconstructed from 31 fungal genomes.</title>
        <authorList>
            <person name="Floudas D."/>
            <person name="Binder M."/>
            <person name="Riley R."/>
            <person name="Barry K."/>
            <person name="Blanchette R.A."/>
            <person name="Henrissat B."/>
            <person name="Martinez A.T."/>
            <person name="Otillar R."/>
            <person name="Spatafora J.W."/>
            <person name="Yadav J.S."/>
            <person name="Aerts A."/>
            <person name="Benoit I."/>
            <person name="Boyd A."/>
            <person name="Carlson A."/>
            <person name="Copeland A."/>
            <person name="Coutinho P.M."/>
            <person name="de Vries R.P."/>
            <person name="Ferreira P."/>
            <person name="Findley K."/>
            <person name="Foster B."/>
            <person name="Gaskell J."/>
            <person name="Glotzer D."/>
            <person name="Gorecki P."/>
            <person name="Heitman J."/>
            <person name="Hesse C."/>
            <person name="Hori C."/>
            <person name="Igarashi K."/>
            <person name="Jurgens J.A."/>
            <person name="Kallen N."/>
            <person name="Kersten P."/>
            <person name="Kohler A."/>
            <person name="Kuees U."/>
            <person name="Kumar T.K.A."/>
            <person name="Kuo A."/>
            <person name="LaButti K."/>
            <person name="Larrondo L.F."/>
            <person name="Lindquist E."/>
            <person name="Ling A."/>
            <person name="Lombard V."/>
            <person name="Lucas S."/>
            <person name="Lundell T."/>
            <person name="Martin R."/>
            <person name="McLaughlin D.J."/>
            <person name="Morgenstern I."/>
            <person name="Morin E."/>
            <person name="Murat C."/>
            <person name="Nagy L.G."/>
            <person name="Nolan M."/>
            <person name="Ohm R.A."/>
            <person name="Patyshakuliyeva A."/>
            <person name="Rokas A."/>
            <person name="Ruiz-Duenas F.J."/>
            <person name="Sabat G."/>
            <person name="Salamov A."/>
            <person name="Samejima M."/>
            <person name="Schmutz J."/>
            <person name="Slot J.C."/>
            <person name="St John F."/>
            <person name="Stenlid J."/>
            <person name="Sun H."/>
            <person name="Sun S."/>
            <person name="Syed K."/>
            <person name="Tsang A."/>
            <person name="Wiebenga A."/>
            <person name="Young D."/>
            <person name="Pisabarro A."/>
            <person name="Eastwood D.C."/>
            <person name="Martin F."/>
            <person name="Cullen D."/>
            <person name="Grigoriev I.V."/>
            <person name="Hibbett D.S."/>
        </authorList>
    </citation>
    <scope>NUCLEOTIDE SEQUENCE [LARGE SCALE GENOMIC DNA]</scope>
    <source>
        <strain evidence="4">RWD-64-598 SS2</strain>
    </source>
</reference>
<feature type="region of interest" description="Disordered" evidence="2">
    <location>
        <begin position="211"/>
        <end position="255"/>
    </location>
</feature>
<feature type="region of interest" description="Disordered" evidence="2">
    <location>
        <begin position="1"/>
        <end position="70"/>
    </location>
</feature>
<feature type="coiled-coil region" evidence="1">
    <location>
        <begin position="387"/>
        <end position="414"/>
    </location>
</feature>
<dbReference type="KEGG" id="cput:CONPUDRAFT_77044"/>
<feature type="compositionally biased region" description="Basic and acidic residues" evidence="2">
    <location>
        <begin position="884"/>
        <end position="913"/>
    </location>
</feature>
<feature type="compositionally biased region" description="Polar residues" evidence="2">
    <location>
        <begin position="41"/>
        <end position="55"/>
    </location>
</feature>
<dbReference type="EMBL" id="JH711587">
    <property type="protein sequence ID" value="EIW76027.1"/>
    <property type="molecule type" value="Genomic_DNA"/>
</dbReference>
<keyword evidence="1" id="KW-0175">Coiled coil</keyword>
<evidence type="ECO:0000313" key="3">
    <source>
        <dbReference type="EMBL" id="EIW76027.1"/>
    </source>
</evidence>
<feature type="compositionally biased region" description="Low complexity" evidence="2">
    <location>
        <begin position="221"/>
        <end position="231"/>
    </location>
</feature>
<evidence type="ECO:0000313" key="4">
    <source>
        <dbReference type="Proteomes" id="UP000053558"/>
    </source>
</evidence>
<feature type="region of interest" description="Disordered" evidence="2">
    <location>
        <begin position="721"/>
        <end position="771"/>
    </location>
</feature>
<protein>
    <submittedName>
        <fullName evidence="3">Uncharacterized protein</fullName>
    </submittedName>
</protein>
<proteinExistence type="predicted"/>
<feature type="compositionally biased region" description="Polar residues" evidence="2">
    <location>
        <begin position="597"/>
        <end position="607"/>
    </location>
</feature>
<dbReference type="AlphaFoldDB" id="A0A5M3MA96"/>
<feature type="compositionally biased region" description="Polar residues" evidence="2">
    <location>
        <begin position="1"/>
        <end position="14"/>
    </location>
</feature>
<dbReference type="GeneID" id="19209557"/>
<dbReference type="Proteomes" id="UP000053558">
    <property type="component" value="Unassembled WGS sequence"/>
</dbReference>
<name>A0A5M3MA96_CONPW</name>